<organism evidence="3 4">
    <name type="scientific">Wickerhamomyces ciferrii (strain ATCC 14091 / BCRC 22168 / CBS 111 / JCM 3599 / NBRC 0793 / NRRL Y-1031 F-60-10)</name>
    <name type="common">Yeast</name>
    <name type="synonym">Pichia ciferrii</name>
    <dbReference type="NCBI Taxonomy" id="1206466"/>
    <lineage>
        <taxon>Eukaryota</taxon>
        <taxon>Fungi</taxon>
        <taxon>Dikarya</taxon>
        <taxon>Ascomycota</taxon>
        <taxon>Saccharomycotina</taxon>
        <taxon>Saccharomycetes</taxon>
        <taxon>Phaffomycetales</taxon>
        <taxon>Wickerhamomycetaceae</taxon>
        <taxon>Wickerhamomyces</taxon>
    </lineage>
</organism>
<feature type="compositionally biased region" description="Acidic residues" evidence="1">
    <location>
        <begin position="631"/>
        <end position="641"/>
    </location>
</feature>
<dbReference type="AlphaFoldDB" id="K0KK67"/>
<evidence type="ECO:0000313" key="3">
    <source>
        <dbReference type="EMBL" id="CCH43316.1"/>
    </source>
</evidence>
<dbReference type="Pfam" id="PF14616">
    <property type="entry name" value="Rua1_C"/>
    <property type="match status" value="1"/>
</dbReference>
<comment type="caution">
    <text evidence="3">The sequence shown here is derived from an EMBL/GenBank/DDBJ whole genome shotgun (WGS) entry which is preliminary data.</text>
</comment>
<feature type="region of interest" description="Disordered" evidence="1">
    <location>
        <begin position="562"/>
        <end position="672"/>
    </location>
</feature>
<dbReference type="Proteomes" id="UP000009328">
    <property type="component" value="Unassembled WGS sequence"/>
</dbReference>
<dbReference type="InParanoid" id="K0KK67"/>
<name>K0KK67_WICCF</name>
<dbReference type="EMBL" id="CAIF01000075">
    <property type="protein sequence ID" value="CCH43316.1"/>
    <property type="molecule type" value="Genomic_DNA"/>
</dbReference>
<evidence type="ECO:0000259" key="2">
    <source>
        <dbReference type="Pfam" id="PF14616"/>
    </source>
</evidence>
<evidence type="ECO:0000313" key="4">
    <source>
        <dbReference type="Proteomes" id="UP000009328"/>
    </source>
</evidence>
<evidence type="ECO:0000256" key="1">
    <source>
        <dbReference type="SAM" id="MobiDB-lite"/>
    </source>
</evidence>
<proteinExistence type="predicted"/>
<dbReference type="HOGENOM" id="CLU_408925_0_0_1"/>
<gene>
    <name evidence="3" type="ORF">BN7_2864</name>
</gene>
<keyword evidence="4" id="KW-1185">Reference proteome</keyword>
<feature type="compositionally biased region" description="Basic residues" evidence="1">
    <location>
        <begin position="649"/>
        <end position="672"/>
    </location>
</feature>
<feature type="domain" description="Transcription regulator Rua1 C-terminal" evidence="2">
    <location>
        <begin position="174"/>
        <end position="291"/>
    </location>
</feature>
<dbReference type="InterPro" id="IPR028012">
    <property type="entry name" value="Rua1_C"/>
</dbReference>
<protein>
    <recommendedName>
        <fullName evidence="2">Transcription regulator Rua1 C-terminal domain-containing protein</fullName>
    </recommendedName>
</protein>
<dbReference type="eggNOG" id="ENOG502QTFH">
    <property type="taxonomic scope" value="Eukaryota"/>
</dbReference>
<sequence>MCYICPTNTSRIPNNAANGDFVESFNGLKAPRPHIGNRLAVGDDGNGLQLVETPELRITCPHHSETDHDRACLASFAYDENSQYPFAEYITHYYQFHALYKEKPSYIFPWDALHVETLQKPNRYTHDDTKQFKNDYNSVTGLGSYAAAFGKNPSLNVYRYPRKAALINGRTFDSLESYSLLCPVCTPSYFPQKYKTEQFFDVLNGDYEKHLREHHGIYTNGKKAPQPYIGDTLVFRDDGNGLPVNEKPELSVTCPYHLESDHRQACLASFSFNKDSQAPFAEYFTHFYESHVLHKEEPLSTARYRAMYFVNGDGSGEKYDTNYFIPLNPGLHMIAYTDVLETIGHIQPFALPPWEIIRNYKKRSTDPSYVHPFVSQDLMVETYEELLSMSLTLPPQDSDVESDSDEEEVPEWWYQGGIPTMDVEQDEYEFVDTPLTAPLSPMFRPIRPIERSRIPMFGPLNPMVGPFNPMVGPLNPMAGPFNPMVGPFIPMHAPMPMPAPMFAPFNPAPLPAPMFGPYNPMQVPAPMFNPMPMPVPMFNPIPIPVPMFNPMPMPAPIFEPFNNPMPPMQGDPNSPINPPAAENIVNDSPVHAPLSNTDPEETEKSVSEDGEEVSPETIMHQIQSRRRQPLEEEECFSEDNEYYGVEIRNHRKGKGRKSHRRSKRIDKRFKLN</sequence>
<accession>K0KK67</accession>
<dbReference type="STRING" id="1206466.K0KK67"/>
<reference evidence="3 4" key="1">
    <citation type="journal article" date="2012" name="Eukaryot. Cell">
        <title>Draft genome sequence of Wickerhamomyces ciferrii NRRL Y-1031 F-60-10.</title>
        <authorList>
            <person name="Schneider J."/>
            <person name="Andrea H."/>
            <person name="Blom J."/>
            <person name="Jaenicke S."/>
            <person name="Ruckert C."/>
            <person name="Schorsch C."/>
            <person name="Szczepanowski R."/>
            <person name="Farwick M."/>
            <person name="Goesmann A."/>
            <person name="Puhler A."/>
            <person name="Schaffer S."/>
            <person name="Tauch A."/>
            <person name="Kohler T."/>
            <person name="Brinkrolf K."/>
        </authorList>
    </citation>
    <scope>NUCLEOTIDE SEQUENCE [LARGE SCALE GENOMIC DNA]</scope>
    <source>
        <strain evidence="4">ATCC 14091 / BCRC 22168 / CBS 111 / JCM 3599 / NBRC 0793 / NRRL Y-1031 F-60-10</strain>
    </source>
</reference>